<sequence length="526" mass="58081">MHFSVFSDAEWLYPDSAHSALSGISLHLPRGGHDGAQLLGGILSGTLSAVLRWDGGRGPAVRLYRLLPVGVNENTSPTLMTTTDYESCREFVTRKAPFEVFDALKPLTEPEMPDGTRLALYLCAEAAADETPGEYSGTLTVTVGADKAELSVRCTVHAPVVPPPAQARLSMLNFFDYDGPVRQHGLVRGGADYWQAFRSYVRAQLDMRCTHILLPPGEAVYRDGAPAGFDFSFAQQAGRIALEEGAAFLCGGHVAHWHEWDDSEYYPNWDSTTGVSTPQGYLQLRLYFSQWAQVIRANGWQGRITQALADEPQTHNDKTYRVLAAICRKFLPGVPILDAVETTDLGGGVDIWVPKQDTYEKWREEYTALQAAGEEMWFYTCAFPAGPAMNRSMDLPLAVSRTVLWMGALYRLSGFLHWGFNYYIGEDIWHGACCPHKGALLPAGDAHIVYPGKDGRPWRSMRFEAQRAGAEDYELLMQAVDAAPGEADALVRTVCTTFRSYARSGTAVAAARLRLFHLLEEVARNG</sequence>
<dbReference type="Pfam" id="PF13320">
    <property type="entry name" value="GH123_cat"/>
    <property type="match status" value="1"/>
</dbReference>
<dbReference type="RefSeq" id="WP_050004941.1">
    <property type="nucleotide sequence ID" value="NZ_CAUBPW010000001.1"/>
</dbReference>
<organism evidence="2 3">
    <name type="scientific">Ruthenibacterium lactatiformans</name>
    <dbReference type="NCBI Taxonomy" id="1550024"/>
    <lineage>
        <taxon>Bacteria</taxon>
        <taxon>Bacillati</taxon>
        <taxon>Bacillota</taxon>
        <taxon>Clostridia</taxon>
        <taxon>Eubacteriales</taxon>
        <taxon>Oscillospiraceae</taxon>
        <taxon>Ruthenibacterium</taxon>
    </lineage>
</organism>
<reference evidence="2" key="1">
    <citation type="submission" date="2015-02" db="EMBL/GenBank/DDBJ databases">
        <title>A novel member of the family Ruminococcaceae isolated from human feces.</title>
        <authorList>
            <person name="Shkoporov A.N."/>
            <person name="Chaplin A.V."/>
            <person name="Motuzova O.V."/>
            <person name="Kafarskaia L.I."/>
            <person name="Khokhlova E.V."/>
            <person name="Efimov B.A."/>
        </authorList>
    </citation>
    <scope>NUCLEOTIDE SEQUENCE [LARGE SCALE GENOMIC DNA]</scope>
    <source>
        <strain evidence="2">585-1</strain>
    </source>
</reference>
<dbReference type="InterPro" id="IPR025150">
    <property type="entry name" value="GH123_cat"/>
</dbReference>
<keyword evidence="3" id="KW-1185">Reference proteome</keyword>
<dbReference type="EMBL" id="JXXK01000006">
    <property type="protein sequence ID" value="KJF40531.1"/>
    <property type="molecule type" value="Genomic_DNA"/>
</dbReference>
<protein>
    <recommendedName>
        <fullName evidence="1">Glycoside hydrolase 123 catalytic domain-containing protein</fullName>
    </recommendedName>
</protein>
<gene>
    <name evidence="2" type="ORF">TQ39_06455</name>
</gene>
<evidence type="ECO:0000313" key="3">
    <source>
        <dbReference type="Proteomes" id="UP000032483"/>
    </source>
</evidence>
<evidence type="ECO:0000259" key="1">
    <source>
        <dbReference type="Pfam" id="PF13320"/>
    </source>
</evidence>
<dbReference type="AlphaFoldDB" id="A0A0D8J1U7"/>
<accession>A0A0D8J1U7</accession>
<evidence type="ECO:0000313" key="2">
    <source>
        <dbReference type="EMBL" id="KJF40531.1"/>
    </source>
</evidence>
<dbReference type="GeneID" id="42856256"/>
<proteinExistence type="predicted"/>
<dbReference type="Proteomes" id="UP000032483">
    <property type="component" value="Unassembled WGS sequence"/>
</dbReference>
<comment type="caution">
    <text evidence="2">The sequence shown here is derived from an EMBL/GenBank/DDBJ whole genome shotgun (WGS) entry which is preliminary data.</text>
</comment>
<name>A0A0D8J1U7_9FIRM</name>
<feature type="domain" description="Glycoside hydrolase 123 catalytic" evidence="1">
    <location>
        <begin position="286"/>
        <end position="476"/>
    </location>
</feature>